<organism evidence="1 2">
    <name type="scientific">Daphnia pulex</name>
    <name type="common">Water flea</name>
    <dbReference type="NCBI Taxonomy" id="6669"/>
    <lineage>
        <taxon>Eukaryota</taxon>
        <taxon>Metazoa</taxon>
        <taxon>Ecdysozoa</taxon>
        <taxon>Arthropoda</taxon>
        <taxon>Crustacea</taxon>
        <taxon>Branchiopoda</taxon>
        <taxon>Diplostraca</taxon>
        <taxon>Cladocera</taxon>
        <taxon>Anomopoda</taxon>
        <taxon>Daphniidae</taxon>
        <taxon>Daphnia</taxon>
    </lineage>
</organism>
<evidence type="ECO:0000313" key="1">
    <source>
        <dbReference type="EMBL" id="EFX70147.1"/>
    </source>
</evidence>
<protein>
    <submittedName>
        <fullName evidence="1">Uncharacterized protein</fullName>
    </submittedName>
</protein>
<dbReference type="KEGG" id="dpx:DAPPUDRAFT_112940"/>
<dbReference type="Proteomes" id="UP000000305">
    <property type="component" value="Unassembled WGS sequence"/>
</dbReference>
<dbReference type="HOGENOM" id="CLU_1679692_0_0_1"/>
<sequence>MHNNVNHPHEICCHRRIGEAWRGETGEAVETLGMEVEALGVLEEASSEWQSIEIGGHLAESFLPNCAPLRPLHCPMIHVGISCWPLSQPSDERMEIELVDVTARSVFQQDKQVASEHLVRLRILEGWKYFIVGTGAAALGKAPWQGLTVLGFAPGGS</sequence>
<reference evidence="1 2" key="1">
    <citation type="journal article" date="2011" name="Science">
        <title>The ecoresponsive genome of Daphnia pulex.</title>
        <authorList>
            <person name="Colbourne J.K."/>
            <person name="Pfrender M.E."/>
            <person name="Gilbert D."/>
            <person name="Thomas W.K."/>
            <person name="Tucker A."/>
            <person name="Oakley T.H."/>
            <person name="Tokishita S."/>
            <person name="Aerts A."/>
            <person name="Arnold G.J."/>
            <person name="Basu M.K."/>
            <person name="Bauer D.J."/>
            <person name="Caceres C.E."/>
            <person name="Carmel L."/>
            <person name="Casola C."/>
            <person name="Choi J.H."/>
            <person name="Detter J.C."/>
            <person name="Dong Q."/>
            <person name="Dusheyko S."/>
            <person name="Eads B.D."/>
            <person name="Frohlich T."/>
            <person name="Geiler-Samerotte K.A."/>
            <person name="Gerlach D."/>
            <person name="Hatcher P."/>
            <person name="Jogdeo S."/>
            <person name="Krijgsveld J."/>
            <person name="Kriventseva E.V."/>
            <person name="Kultz D."/>
            <person name="Laforsch C."/>
            <person name="Lindquist E."/>
            <person name="Lopez J."/>
            <person name="Manak J.R."/>
            <person name="Muller J."/>
            <person name="Pangilinan J."/>
            <person name="Patwardhan R.P."/>
            <person name="Pitluck S."/>
            <person name="Pritham E.J."/>
            <person name="Rechtsteiner A."/>
            <person name="Rho M."/>
            <person name="Rogozin I.B."/>
            <person name="Sakarya O."/>
            <person name="Salamov A."/>
            <person name="Schaack S."/>
            <person name="Shapiro H."/>
            <person name="Shiga Y."/>
            <person name="Skalitzky C."/>
            <person name="Smith Z."/>
            <person name="Souvorov A."/>
            <person name="Sung W."/>
            <person name="Tang Z."/>
            <person name="Tsuchiya D."/>
            <person name="Tu H."/>
            <person name="Vos H."/>
            <person name="Wang M."/>
            <person name="Wolf Y.I."/>
            <person name="Yamagata H."/>
            <person name="Yamada T."/>
            <person name="Ye Y."/>
            <person name="Shaw J.R."/>
            <person name="Andrews J."/>
            <person name="Crease T.J."/>
            <person name="Tang H."/>
            <person name="Lucas S.M."/>
            <person name="Robertson H.M."/>
            <person name="Bork P."/>
            <person name="Koonin E.V."/>
            <person name="Zdobnov E.M."/>
            <person name="Grigoriev I.V."/>
            <person name="Lynch M."/>
            <person name="Boore J.L."/>
        </authorList>
    </citation>
    <scope>NUCLEOTIDE SEQUENCE [LARGE SCALE GENOMIC DNA]</scope>
</reference>
<keyword evidence="2" id="KW-1185">Reference proteome</keyword>
<accession>E9HDI9</accession>
<proteinExistence type="predicted"/>
<gene>
    <name evidence="1" type="ORF">DAPPUDRAFT_112940</name>
</gene>
<name>E9HDI9_DAPPU</name>
<dbReference type="AlphaFoldDB" id="E9HDI9"/>
<dbReference type="InParanoid" id="E9HDI9"/>
<dbReference type="EMBL" id="GL732624">
    <property type="protein sequence ID" value="EFX70147.1"/>
    <property type="molecule type" value="Genomic_DNA"/>
</dbReference>
<evidence type="ECO:0000313" key="2">
    <source>
        <dbReference type="Proteomes" id="UP000000305"/>
    </source>
</evidence>